<dbReference type="HAMAP" id="MF_00177">
    <property type="entry name" value="Lys_tRNA_synth_class1"/>
    <property type="match status" value="1"/>
</dbReference>
<comment type="catalytic activity">
    <reaction evidence="9 10">
        <text>tRNA(Lys) + L-lysine + ATP = L-lysyl-tRNA(Lys) + AMP + diphosphate</text>
        <dbReference type="Rhea" id="RHEA:20792"/>
        <dbReference type="Rhea" id="RHEA-COMP:9696"/>
        <dbReference type="Rhea" id="RHEA-COMP:9697"/>
        <dbReference type="ChEBI" id="CHEBI:30616"/>
        <dbReference type="ChEBI" id="CHEBI:32551"/>
        <dbReference type="ChEBI" id="CHEBI:33019"/>
        <dbReference type="ChEBI" id="CHEBI:78442"/>
        <dbReference type="ChEBI" id="CHEBI:78529"/>
        <dbReference type="ChEBI" id="CHEBI:456215"/>
        <dbReference type="EC" id="6.1.1.6"/>
    </reaction>
</comment>
<dbReference type="InterPro" id="IPR020751">
    <property type="entry name" value="aa-tRNA-synth_I_codon-bd_sub2"/>
</dbReference>
<dbReference type="Gene3D" id="1.10.10.350">
    <property type="match status" value="1"/>
</dbReference>
<evidence type="ECO:0000313" key="12">
    <source>
        <dbReference type="EMBL" id="MBE7325909.1"/>
    </source>
</evidence>
<dbReference type="PANTHER" id="PTHR37940:SF1">
    <property type="entry name" value="LYSINE--TRNA LIGASE"/>
    <property type="match status" value="1"/>
</dbReference>
<gene>
    <name evidence="10" type="primary">lysS</name>
    <name evidence="12" type="ORF">IEQ44_14760</name>
</gene>
<keyword evidence="5 10" id="KW-0547">Nucleotide-binding</keyword>
<feature type="region of interest" description="Disordered" evidence="11">
    <location>
        <begin position="247"/>
        <end position="278"/>
    </location>
</feature>
<feature type="compositionally biased region" description="Acidic residues" evidence="11">
    <location>
        <begin position="265"/>
        <end position="274"/>
    </location>
</feature>
<dbReference type="GO" id="GO:0004824">
    <property type="term" value="F:lysine-tRNA ligase activity"/>
    <property type="evidence" value="ECO:0007669"/>
    <property type="project" value="UniProtKB-EC"/>
</dbReference>
<dbReference type="NCBIfam" id="TIGR00467">
    <property type="entry name" value="lysS_arch"/>
    <property type="match status" value="1"/>
</dbReference>
<feature type="region of interest" description="Disordered" evidence="11">
    <location>
        <begin position="33"/>
        <end position="86"/>
    </location>
</feature>
<keyword evidence="8 10" id="KW-0030">Aminoacyl-tRNA synthetase</keyword>
<sequence>MFLRPHLFSAPAPHPVSCVDRRSLAVAFDCATTSTHRSTAVPSDVQPPSTPDTPPGEAEQGPQQGQKQGRRGRGKGGAGQTPTDWVTRAADEAVRHAEGRELVTCASGASPSGPVHLGNLREFLTVHFVADELRRRGVKTRHLHSWDDYDRFRKVPAGVDASWAEHIGRPLSAVPDPWGCHDSWAEHFKAPLREALAEMGVEMEEISQTEMYRSGAYRDQILLAIRERGRIEQVLARYRTKAATPVVGNQDDAEGEAGVASESTAEVDETDVDSADTAAVPGDEDLARFPYKPYCRECGRDTVTLTAYDDETTDLAYTCTSCSFSGVTNVATQDEGKLVWKVDWPMRWVFEGVDFEPGGADHATPGSSYTVGKDVVKVFGGRAPSFVAYGFVGFAGMQKMSSSSGGVPTAADALRILEPAILRWLYVRRAPKQTFSIDFGPEVVRLYDEWDALTKKAADPAKRDVAVLAHERAAATAGGPLPVSAVQVPFRTLSSVADVTAGSAELISQVISSVGFPHDSVADLEPRLTKAMQWTAEFVPADERTNVREAPDTARLASLSADEQRWLDLLAEHLPAELTQDEVTTVVYGVPKLAHGLAVDAAPTDEVKADQKTFFRLLYNLLVDADRGPRLPTLIVALGAEKVRTLLGRPEA</sequence>
<evidence type="ECO:0000256" key="7">
    <source>
        <dbReference type="ARBA" id="ARBA00022917"/>
    </source>
</evidence>
<dbReference type="EC" id="6.1.1.6" evidence="10"/>
<dbReference type="InterPro" id="IPR001412">
    <property type="entry name" value="aa-tRNA-synth_I_CS"/>
</dbReference>
<feature type="compositionally biased region" description="Low complexity" evidence="11">
    <location>
        <begin position="55"/>
        <end position="67"/>
    </location>
</feature>
<evidence type="ECO:0000256" key="3">
    <source>
        <dbReference type="ARBA" id="ARBA00022490"/>
    </source>
</evidence>
<keyword evidence="6 10" id="KW-0067">ATP-binding</keyword>
<dbReference type="Gene3D" id="6.10.20.10">
    <property type="entry name" value="Lysine tRNA ligase, stem contact fold domain"/>
    <property type="match status" value="1"/>
</dbReference>
<dbReference type="InterPro" id="IPR014729">
    <property type="entry name" value="Rossmann-like_a/b/a_fold"/>
</dbReference>
<proteinExistence type="inferred from homology"/>
<comment type="caution">
    <text evidence="12">The sequence shown here is derived from an EMBL/GenBank/DDBJ whole genome shotgun (WGS) entry which is preliminary data.</text>
</comment>
<evidence type="ECO:0000256" key="5">
    <source>
        <dbReference type="ARBA" id="ARBA00022741"/>
    </source>
</evidence>
<dbReference type="InterPro" id="IPR002904">
    <property type="entry name" value="Lys-tRNA-ligase"/>
</dbReference>
<comment type="subcellular location">
    <subcellularLocation>
        <location evidence="1 10">Cytoplasm</location>
    </subcellularLocation>
</comment>
<feature type="short sequence motif" description="'KMSKS' region" evidence="10">
    <location>
        <begin position="399"/>
        <end position="403"/>
    </location>
</feature>
<dbReference type="SUPFAM" id="SSF48163">
    <property type="entry name" value="An anticodon-binding domain of class I aminoacyl-tRNA synthetases"/>
    <property type="match status" value="1"/>
</dbReference>
<evidence type="ECO:0000256" key="4">
    <source>
        <dbReference type="ARBA" id="ARBA00022598"/>
    </source>
</evidence>
<evidence type="ECO:0000256" key="10">
    <source>
        <dbReference type="HAMAP-Rule" id="MF_00177"/>
    </source>
</evidence>
<dbReference type="PANTHER" id="PTHR37940">
    <property type="entry name" value="LYSINE--TRNA LIGASE"/>
    <property type="match status" value="1"/>
</dbReference>
<dbReference type="InterPro" id="IPR042078">
    <property type="entry name" value="Lys-tRNA-ligase_SC_fold"/>
</dbReference>
<dbReference type="Gene3D" id="3.40.50.620">
    <property type="entry name" value="HUPs"/>
    <property type="match status" value="2"/>
</dbReference>
<dbReference type="EMBL" id="JADCSA010000018">
    <property type="protein sequence ID" value="MBE7325909.1"/>
    <property type="molecule type" value="Genomic_DNA"/>
</dbReference>
<protein>
    <recommendedName>
        <fullName evidence="10">Lysine--tRNA ligase</fullName>
        <ecNumber evidence="10">6.1.1.6</ecNumber>
    </recommendedName>
    <alternativeName>
        <fullName evidence="10">Lysyl-tRNA synthetase</fullName>
        <shortName evidence="10">LysRS</shortName>
    </alternativeName>
</protein>
<dbReference type="SUPFAM" id="SSF52374">
    <property type="entry name" value="Nucleotidylyl transferase"/>
    <property type="match status" value="1"/>
</dbReference>
<keyword evidence="3 10" id="KW-0963">Cytoplasm</keyword>
<comment type="caution">
    <text evidence="10">Lacks conserved residue(s) required for the propagation of feature annotation.</text>
</comment>
<evidence type="ECO:0000256" key="9">
    <source>
        <dbReference type="ARBA" id="ARBA00048573"/>
    </source>
</evidence>
<keyword evidence="4 10" id="KW-0436">Ligase</keyword>
<dbReference type="PROSITE" id="PS00178">
    <property type="entry name" value="AA_TRNA_LIGASE_I"/>
    <property type="match status" value="1"/>
</dbReference>
<evidence type="ECO:0000313" key="13">
    <source>
        <dbReference type="Proteomes" id="UP000756387"/>
    </source>
</evidence>
<dbReference type="Pfam" id="PF01921">
    <property type="entry name" value="tRNA-synt_1f"/>
    <property type="match status" value="1"/>
</dbReference>
<organism evidence="12 13">
    <name type="scientific">Nocardioides malaquae</name>
    <dbReference type="NCBI Taxonomy" id="2773426"/>
    <lineage>
        <taxon>Bacteria</taxon>
        <taxon>Bacillati</taxon>
        <taxon>Actinomycetota</taxon>
        <taxon>Actinomycetes</taxon>
        <taxon>Propionibacteriales</taxon>
        <taxon>Nocardioidaceae</taxon>
        <taxon>Nocardioides</taxon>
    </lineage>
</organism>
<dbReference type="Proteomes" id="UP000756387">
    <property type="component" value="Unassembled WGS sequence"/>
</dbReference>
<feature type="short sequence motif" description="'HIGH' region" evidence="10">
    <location>
        <begin position="111"/>
        <end position="119"/>
    </location>
</feature>
<comment type="similarity">
    <text evidence="2 10">Belongs to the class-I aminoacyl-tRNA synthetase family.</text>
</comment>
<evidence type="ECO:0000256" key="6">
    <source>
        <dbReference type="ARBA" id="ARBA00022840"/>
    </source>
</evidence>
<evidence type="ECO:0000256" key="2">
    <source>
        <dbReference type="ARBA" id="ARBA00005594"/>
    </source>
</evidence>
<keyword evidence="13" id="KW-1185">Reference proteome</keyword>
<reference evidence="12 13" key="1">
    <citation type="submission" date="2020-10" db="EMBL/GenBank/DDBJ databases">
        <title>Nocardioides sp. isolated from sludge.</title>
        <authorList>
            <person name="Zhang X."/>
        </authorList>
    </citation>
    <scope>NUCLEOTIDE SEQUENCE [LARGE SCALE GENOMIC DNA]</scope>
    <source>
        <strain evidence="12 13">Y6</strain>
    </source>
</reference>
<evidence type="ECO:0000256" key="1">
    <source>
        <dbReference type="ARBA" id="ARBA00004496"/>
    </source>
</evidence>
<accession>A0ABR9RWE6</accession>
<dbReference type="InterPro" id="IPR008925">
    <property type="entry name" value="aa_tRNA-synth_I_cd-bd_sf"/>
</dbReference>
<name>A0ABR9RWE6_9ACTN</name>
<evidence type="ECO:0000256" key="11">
    <source>
        <dbReference type="SAM" id="MobiDB-lite"/>
    </source>
</evidence>
<evidence type="ECO:0000256" key="8">
    <source>
        <dbReference type="ARBA" id="ARBA00023146"/>
    </source>
</evidence>
<keyword evidence="7 10" id="KW-0648">Protein biosynthesis</keyword>